<keyword evidence="2" id="KW-1185">Reference proteome</keyword>
<evidence type="ECO:0000313" key="1">
    <source>
        <dbReference type="EMBL" id="GME36568.1"/>
    </source>
</evidence>
<comment type="caution">
    <text evidence="1">The sequence shown here is derived from an EMBL/GenBank/DDBJ whole genome shotgun (WGS) entry which is preliminary data.</text>
</comment>
<sequence>MQPEQQGFNARVNGALRKPSKMASQSLSNINDSYQQRKKLASKSVTNLGDGLQRRQKMASQSVSDLSGRTGQYMAHTVALCDLISSRLDQIITSIDDEVFSGNEQELVIYEHPQEPHQSFGNSTLDVSNGNNQNIAAVTSYSNHFSKAMVIKSVPVDDMNTVVFAIRGSAGFMDWAVNFRPAPTSPKGFLDDHGNLVHSGFLYVARKMIAPVAAHLQNLLKENPKRSTCSLLITGHSAGGAVAALLYAHMMSTTVKSDLNRLTQLFKRVHCVTFGAPPVSLLPLRKPDNPDKKHKKSLFFSFINEGDPVVRADKEVIKNMPGSVEYYKSLE</sequence>
<evidence type="ECO:0000313" key="2">
    <source>
        <dbReference type="Proteomes" id="UP001165186"/>
    </source>
</evidence>
<protein>
    <submittedName>
        <fullName evidence="1">Lipase class 3</fullName>
    </submittedName>
</protein>
<organism evidence="1 2">
    <name type="scientific">Neofusicoccum parvum</name>
    <dbReference type="NCBI Taxonomy" id="310453"/>
    <lineage>
        <taxon>Eukaryota</taxon>
        <taxon>Fungi</taxon>
        <taxon>Dikarya</taxon>
        <taxon>Ascomycota</taxon>
        <taxon>Pezizomycotina</taxon>
        <taxon>Dothideomycetes</taxon>
        <taxon>Dothideomycetes incertae sedis</taxon>
        <taxon>Botryosphaeriales</taxon>
        <taxon>Botryosphaeriaceae</taxon>
        <taxon>Neofusicoccum</taxon>
    </lineage>
</organism>
<dbReference type="Proteomes" id="UP001165186">
    <property type="component" value="Unassembled WGS sequence"/>
</dbReference>
<dbReference type="EMBL" id="BSXG01000075">
    <property type="protein sequence ID" value="GME36568.1"/>
    <property type="molecule type" value="Genomic_DNA"/>
</dbReference>
<accession>A0ACB5SE51</accession>
<gene>
    <name evidence="1" type="primary">g5142</name>
    <name evidence="1" type="ORF">NpPPO83_00005142</name>
</gene>
<proteinExistence type="predicted"/>
<name>A0ACB5SE51_9PEZI</name>
<reference evidence="1" key="1">
    <citation type="submission" date="2024-09" db="EMBL/GenBank/DDBJ databases">
        <title>Draft Genome Sequences of Neofusicoccum parvum.</title>
        <authorList>
            <person name="Ashida A."/>
            <person name="Camagna M."/>
            <person name="Tanaka A."/>
            <person name="Takemoto D."/>
        </authorList>
    </citation>
    <scope>NUCLEOTIDE SEQUENCE</scope>
    <source>
        <strain evidence="1">PPO83</strain>
    </source>
</reference>